<reference evidence="1 2" key="1">
    <citation type="submission" date="2018-01" db="EMBL/GenBank/DDBJ databases">
        <title>The draft genome sequence of Halioglobus japonicus S1-36.</title>
        <authorList>
            <person name="Du Z.-J."/>
            <person name="Shi M.-J."/>
        </authorList>
    </citation>
    <scope>NUCLEOTIDE SEQUENCE [LARGE SCALE GENOMIC DNA]</scope>
    <source>
        <strain evidence="1 2">S1-36</strain>
    </source>
</reference>
<gene>
    <name evidence="1" type="ORF">C0029_14170</name>
</gene>
<dbReference type="Proteomes" id="UP000235162">
    <property type="component" value="Unassembled WGS sequence"/>
</dbReference>
<evidence type="ECO:0008006" key="3">
    <source>
        <dbReference type="Google" id="ProtNLM"/>
    </source>
</evidence>
<dbReference type="EMBL" id="PKUR01000003">
    <property type="protein sequence ID" value="PLW85742.1"/>
    <property type="molecule type" value="Genomic_DNA"/>
</dbReference>
<dbReference type="AlphaFoldDB" id="A0AAP8SMM9"/>
<dbReference type="InterPro" id="IPR011990">
    <property type="entry name" value="TPR-like_helical_dom_sf"/>
</dbReference>
<sequence>MPIATLPSNDMAGPMYENALKLAERHLAINENNAQTLALMAHYHAALGNAPLAHTFIERAQAIAPNDVYVKYSTATALSSLGEFDIVMQSLASALDDRYPMNLALADANLTGLKELPRFGALMAQGE</sequence>
<dbReference type="SUPFAM" id="SSF48452">
    <property type="entry name" value="TPR-like"/>
    <property type="match status" value="1"/>
</dbReference>
<dbReference type="Gene3D" id="1.25.40.10">
    <property type="entry name" value="Tetratricopeptide repeat domain"/>
    <property type="match status" value="1"/>
</dbReference>
<dbReference type="KEGG" id="hja:BST95_05620"/>
<organism evidence="1 2">
    <name type="scientific">Halioglobus japonicus</name>
    <dbReference type="NCBI Taxonomy" id="930805"/>
    <lineage>
        <taxon>Bacteria</taxon>
        <taxon>Pseudomonadati</taxon>
        <taxon>Pseudomonadota</taxon>
        <taxon>Gammaproteobacteria</taxon>
        <taxon>Cellvibrionales</taxon>
        <taxon>Halieaceae</taxon>
        <taxon>Halioglobus</taxon>
    </lineage>
</organism>
<proteinExistence type="predicted"/>
<evidence type="ECO:0000313" key="2">
    <source>
        <dbReference type="Proteomes" id="UP000235162"/>
    </source>
</evidence>
<accession>A0AAP8SMM9</accession>
<keyword evidence="2" id="KW-1185">Reference proteome</keyword>
<evidence type="ECO:0000313" key="1">
    <source>
        <dbReference type="EMBL" id="PLW85742.1"/>
    </source>
</evidence>
<comment type="caution">
    <text evidence="1">The sequence shown here is derived from an EMBL/GenBank/DDBJ whole genome shotgun (WGS) entry which is preliminary data.</text>
</comment>
<name>A0AAP8SMM9_9GAMM</name>
<protein>
    <recommendedName>
        <fullName evidence="3">Tetratricopeptide repeat protein</fullName>
    </recommendedName>
</protein>